<dbReference type="Pfam" id="PF00174">
    <property type="entry name" value="Oxidored_molyb"/>
    <property type="match status" value="1"/>
</dbReference>
<feature type="compositionally biased region" description="Polar residues" evidence="5">
    <location>
        <begin position="1"/>
        <end position="11"/>
    </location>
</feature>
<dbReference type="GO" id="GO:0006790">
    <property type="term" value="P:sulfur compound metabolic process"/>
    <property type="evidence" value="ECO:0007669"/>
    <property type="project" value="TreeGrafter"/>
</dbReference>
<dbReference type="EMBL" id="JAVFHQ010000010">
    <property type="protein sequence ID" value="KAK4547572.1"/>
    <property type="molecule type" value="Genomic_DNA"/>
</dbReference>
<dbReference type="InterPro" id="IPR008335">
    <property type="entry name" value="Mopterin_OxRdtase_euk"/>
</dbReference>
<accession>A0AAV9JSQ7</accession>
<reference evidence="8 9" key="1">
    <citation type="submission" date="2021-11" db="EMBL/GenBank/DDBJ databases">
        <title>Black yeast isolated from Biological Soil Crust.</title>
        <authorList>
            <person name="Kurbessoian T."/>
        </authorList>
    </citation>
    <scope>NUCLEOTIDE SEQUENCE [LARGE SCALE GENOMIC DNA]</scope>
    <source>
        <strain evidence="8 9">CCFEE 5522</strain>
    </source>
</reference>
<evidence type="ECO:0000256" key="4">
    <source>
        <dbReference type="ARBA" id="ARBA00023002"/>
    </source>
</evidence>
<organism evidence="8 9">
    <name type="scientific">Oleoguttula mirabilis</name>
    <dbReference type="NCBI Taxonomy" id="1507867"/>
    <lineage>
        <taxon>Eukaryota</taxon>
        <taxon>Fungi</taxon>
        <taxon>Dikarya</taxon>
        <taxon>Ascomycota</taxon>
        <taxon>Pezizomycotina</taxon>
        <taxon>Dothideomycetes</taxon>
        <taxon>Dothideomycetidae</taxon>
        <taxon>Mycosphaerellales</taxon>
        <taxon>Teratosphaeriaceae</taxon>
        <taxon>Oleoguttula</taxon>
    </lineage>
</organism>
<name>A0AAV9JSQ7_9PEZI</name>
<dbReference type="SUPFAM" id="SSF56524">
    <property type="entry name" value="Oxidoreductase molybdopterin-binding domain"/>
    <property type="match status" value="1"/>
</dbReference>
<dbReference type="Gene3D" id="2.60.40.650">
    <property type="match status" value="1"/>
</dbReference>
<dbReference type="InterPro" id="IPR036374">
    <property type="entry name" value="OxRdtase_Mopterin-bd_sf"/>
</dbReference>
<dbReference type="PANTHER" id="PTHR19372:SF6">
    <property type="entry name" value="SULFITE OXIDASE"/>
    <property type="match status" value="1"/>
</dbReference>
<dbReference type="GO" id="GO:0008482">
    <property type="term" value="F:sulfite oxidase activity"/>
    <property type="evidence" value="ECO:0007669"/>
    <property type="project" value="TreeGrafter"/>
</dbReference>
<dbReference type="Gene3D" id="3.90.420.10">
    <property type="entry name" value="Oxidoreductase, molybdopterin-binding domain"/>
    <property type="match status" value="1"/>
</dbReference>
<comment type="caution">
    <text evidence="8">The sequence shown here is derived from an EMBL/GenBank/DDBJ whole genome shotgun (WGS) entry which is preliminary data.</text>
</comment>
<evidence type="ECO:0000256" key="1">
    <source>
        <dbReference type="ARBA" id="ARBA00001924"/>
    </source>
</evidence>
<dbReference type="FunFam" id="3.90.420.10:FF:000002">
    <property type="entry name" value="sulfite oxidase, mitochondrial"/>
    <property type="match status" value="1"/>
</dbReference>
<evidence type="ECO:0000313" key="9">
    <source>
        <dbReference type="Proteomes" id="UP001324427"/>
    </source>
</evidence>
<dbReference type="GO" id="GO:0005739">
    <property type="term" value="C:mitochondrion"/>
    <property type="evidence" value="ECO:0007669"/>
    <property type="project" value="TreeGrafter"/>
</dbReference>
<feature type="domain" description="Oxidoreductase molybdopterin-binding" evidence="6">
    <location>
        <begin position="202"/>
        <end position="389"/>
    </location>
</feature>
<keyword evidence="4" id="KW-0560">Oxidoreductase</keyword>
<dbReference type="CDD" id="cd02110">
    <property type="entry name" value="SO_family_Moco_dimer"/>
    <property type="match status" value="1"/>
</dbReference>
<keyword evidence="3" id="KW-0479">Metal-binding</keyword>
<evidence type="ECO:0000259" key="7">
    <source>
        <dbReference type="Pfam" id="PF03404"/>
    </source>
</evidence>
<dbReference type="InterPro" id="IPR005066">
    <property type="entry name" value="MoCF_OxRdtse_dimer"/>
</dbReference>
<dbReference type="GO" id="GO:0030151">
    <property type="term" value="F:molybdenum ion binding"/>
    <property type="evidence" value="ECO:0007669"/>
    <property type="project" value="InterPro"/>
</dbReference>
<keyword evidence="9" id="KW-1185">Reference proteome</keyword>
<keyword evidence="2" id="KW-0500">Molybdenum</keyword>
<proteinExistence type="predicted"/>
<evidence type="ECO:0000256" key="3">
    <source>
        <dbReference type="ARBA" id="ARBA00022723"/>
    </source>
</evidence>
<dbReference type="PANTHER" id="PTHR19372">
    <property type="entry name" value="SULFITE REDUCTASE"/>
    <property type="match status" value="1"/>
</dbReference>
<feature type="region of interest" description="Disordered" evidence="5">
    <location>
        <begin position="1"/>
        <end position="85"/>
    </location>
</feature>
<evidence type="ECO:0008006" key="10">
    <source>
        <dbReference type="Google" id="ProtNLM"/>
    </source>
</evidence>
<evidence type="ECO:0000259" key="6">
    <source>
        <dbReference type="Pfam" id="PF00174"/>
    </source>
</evidence>
<dbReference type="Pfam" id="PF03404">
    <property type="entry name" value="Mo-co_dimer"/>
    <property type="match status" value="1"/>
</dbReference>
<dbReference type="InterPro" id="IPR014756">
    <property type="entry name" value="Ig_E-set"/>
</dbReference>
<comment type="cofactor">
    <cofactor evidence="1">
        <name>Mo-molybdopterin</name>
        <dbReference type="ChEBI" id="CHEBI:71302"/>
    </cofactor>
</comment>
<dbReference type="Proteomes" id="UP001324427">
    <property type="component" value="Unassembled WGS sequence"/>
</dbReference>
<dbReference type="PRINTS" id="PR00407">
    <property type="entry name" value="EUMOPTERIN"/>
</dbReference>
<evidence type="ECO:0000313" key="8">
    <source>
        <dbReference type="EMBL" id="KAK4547572.1"/>
    </source>
</evidence>
<dbReference type="GO" id="GO:0020037">
    <property type="term" value="F:heme binding"/>
    <property type="evidence" value="ECO:0007669"/>
    <property type="project" value="TreeGrafter"/>
</dbReference>
<evidence type="ECO:0000256" key="2">
    <source>
        <dbReference type="ARBA" id="ARBA00022505"/>
    </source>
</evidence>
<sequence>MSGVTSFSNAVFRQKPVPRPTSNQSQQTNGSDEYFSAPDQSQEEQEPNGGIDAGQTQTDAGATECPPLSGARQDFPFRHPAPNFPEERPGWKGYIEWEKYPGKKAYGEEVLAQYKFPGPPEFQLVPIPDTNPILEGVRWKQYHYAMGDTLKDLPDISWKYVQQEKAADMIHVLQFPYNGEPPRSRLVETEITDNKDFFVRNHGGVPEIDASAYFVELDGLVKHPQKLTLAQLQDESLFPRQSNVVSLQCSGTRRIEQIQAYPGDGDELINAPWGEGAIGTARWTGVSLRRVIEYCGGFSEPVDDEGSDMHMEFYGADTYFKKGHVYNYVVSIPWRKCKYDEVLLAWDMNGSPLPKIHGFPLRTVVFGYIGARSCKWLYRIKAIRGPSKAPVQMKEYLYYTPQIGKQNAMYSNGFSIQDMPVSSAIMTPIDKQQIVHDGFITLRGWAYSGGGRWPERVEVSADGGSVWYEVPYERLSKKYYHAWRIWSIDVPVEYEGWLEFCCRTWDNALNTQPTYVRSAWNFDLHVTSSCHRIKIYSINRQRAATRARLRELEEIGVGITPITRPLPFDLETEEHYDREMAARGGRDPTE</sequence>
<dbReference type="GO" id="GO:0043546">
    <property type="term" value="F:molybdopterin cofactor binding"/>
    <property type="evidence" value="ECO:0007669"/>
    <property type="project" value="TreeGrafter"/>
</dbReference>
<feature type="domain" description="Moybdenum cofactor oxidoreductase dimerisation" evidence="7">
    <location>
        <begin position="415"/>
        <end position="536"/>
    </location>
</feature>
<dbReference type="AlphaFoldDB" id="A0AAV9JSQ7"/>
<dbReference type="SUPFAM" id="SSF81296">
    <property type="entry name" value="E set domains"/>
    <property type="match status" value="1"/>
</dbReference>
<gene>
    <name evidence="8" type="ORF">LTR36_000529</name>
</gene>
<feature type="compositionally biased region" description="Polar residues" evidence="5">
    <location>
        <begin position="20"/>
        <end position="31"/>
    </location>
</feature>
<evidence type="ECO:0000256" key="5">
    <source>
        <dbReference type="SAM" id="MobiDB-lite"/>
    </source>
</evidence>
<protein>
    <recommendedName>
        <fullName evidence="10">Sulfite oxidase</fullName>
    </recommendedName>
</protein>
<dbReference type="InterPro" id="IPR000572">
    <property type="entry name" value="OxRdtase_Mopterin-bd_dom"/>
</dbReference>